<dbReference type="Proteomes" id="UP000077271">
    <property type="component" value="Unassembled WGS sequence"/>
</dbReference>
<feature type="transmembrane region" description="Helical" evidence="10">
    <location>
        <begin position="140"/>
        <end position="161"/>
    </location>
</feature>
<dbReference type="EMBL" id="LQWZ01000009">
    <property type="protein sequence ID" value="OAH58472.1"/>
    <property type="molecule type" value="Genomic_DNA"/>
</dbReference>
<evidence type="ECO:0000256" key="8">
    <source>
        <dbReference type="ARBA" id="ARBA00023136"/>
    </source>
</evidence>
<keyword evidence="7 10" id="KW-1133">Transmembrane helix</keyword>
<dbReference type="InterPro" id="IPR051327">
    <property type="entry name" value="MATE_MepA_subfamily"/>
</dbReference>
<dbReference type="PIRSF" id="PIRSF006603">
    <property type="entry name" value="DinF"/>
    <property type="match status" value="1"/>
</dbReference>
<comment type="subcellular location">
    <subcellularLocation>
        <location evidence="1">Cell membrane</location>
        <topology evidence="1">Multi-pass membrane protein</topology>
    </subcellularLocation>
</comment>
<evidence type="ECO:0000256" key="7">
    <source>
        <dbReference type="ARBA" id="ARBA00022989"/>
    </source>
</evidence>
<dbReference type="GO" id="GO:0046677">
    <property type="term" value="P:response to antibiotic"/>
    <property type="evidence" value="ECO:0007669"/>
    <property type="project" value="UniProtKB-KW"/>
</dbReference>
<gene>
    <name evidence="11" type="ORF">AWH48_17990</name>
</gene>
<dbReference type="GO" id="GO:0005886">
    <property type="term" value="C:plasma membrane"/>
    <property type="evidence" value="ECO:0007669"/>
    <property type="project" value="UniProtKB-SubCell"/>
</dbReference>
<dbReference type="InterPro" id="IPR002528">
    <property type="entry name" value="MATE_fam"/>
</dbReference>
<dbReference type="Pfam" id="PF01554">
    <property type="entry name" value="MatE"/>
    <property type="match status" value="2"/>
</dbReference>
<keyword evidence="8 10" id="KW-0472">Membrane</keyword>
<feature type="transmembrane region" description="Helical" evidence="10">
    <location>
        <begin position="320"/>
        <end position="340"/>
    </location>
</feature>
<feature type="transmembrane region" description="Helical" evidence="10">
    <location>
        <begin position="360"/>
        <end position="378"/>
    </location>
</feature>
<reference evidence="11 12" key="1">
    <citation type="submission" date="2016-01" db="EMBL/GenBank/DDBJ databases">
        <title>Investigation of taxonomic status of Bacillus aminovorans.</title>
        <authorList>
            <person name="Verma A."/>
            <person name="Pal Y."/>
            <person name="Krishnamurthi S."/>
        </authorList>
    </citation>
    <scope>NUCLEOTIDE SEQUENCE [LARGE SCALE GENOMIC DNA]</scope>
    <source>
        <strain evidence="11 12">DSM 4337</strain>
    </source>
</reference>
<dbReference type="PANTHER" id="PTHR43823:SF4">
    <property type="entry name" value="SPORULATION PROTEIN YKVU"/>
    <property type="match status" value="1"/>
</dbReference>
<keyword evidence="6 10" id="KW-0812">Transmembrane</keyword>
<evidence type="ECO:0000256" key="3">
    <source>
        <dbReference type="ARBA" id="ARBA00022106"/>
    </source>
</evidence>
<feature type="transmembrane region" description="Helical" evidence="10">
    <location>
        <begin position="279"/>
        <end position="299"/>
    </location>
</feature>
<evidence type="ECO:0000256" key="10">
    <source>
        <dbReference type="SAM" id="Phobius"/>
    </source>
</evidence>
<feature type="transmembrane region" description="Helical" evidence="10">
    <location>
        <begin position="416"/>
        <end position="437"/>
    </location>
</feature>
<dbReference type="GO" id="GO:0042910">
    <property type="term" value="F:xenobiotic transmembrane transporter activity"/>
    <property type="evidence" value="ECO:0007669"/>
    <property type="project" value="InterPro"/>
</dbReference>
<feature type="transmembrane region" description="Helical" evidence="10">
    <location>
        <begin position="194"/>
        <end position="215"/>
    </location>
</feature>
<feature type="transmembrane region" description="Helical" evidence="10">
    <location>
        <begin position="63"/>
        <end position="84"/>
    </location>
</feature>
<feature type="transmembrane region" description="Helical" evidence="10">
    <location>
        <begin position="236"/>
        <end position="259"/>
    </location>
</feature>
<evidence type="ECO:0000256" key="4">
    <source>
        <dbReference type="ARBA" id="ARBA00022448"/>
    </source>
</evidence>
<feature type="transmembrane region" description="Helical" evidence="10">
    <location>
        <begin position="168"/>
        <end position="188"/>
    </location>
</feature>
<dbReference type="GO" id="GO:0015297">
    <property type="term" value="F:antiporter activity"/>
    <property type="evidence" value="ECO:0007669"/>
    <property type="project" value="InterPro"/>
</dbReference>
<name>A0A177KZ17_9BACI</name>
<proteinExistence type="inferred from homology"/>
<sequence>MSAHQSTLEMLDNQPVSRMFIRYLIPSMVGMLLMAVNVVVDGIMVGNRLGAEALAGVGIAGPVYTIFIAISLGIGVGAATRYSIAMGAKKTEQARAIFTQSLVFIFGVTLFIGIAAYFFREPLAYALGANTQTYPYVSDYMTVLLLFGFVFTIESVFSVFIRNDGAPNVSMAALVIAAVANIALNYLFLYVLDYGVAGAATATVLAGATAILVLSTHFFSPKSNLKLVRFSFKKRLFFMMVAIGFPSFLAEIGVSVFTISHNIILEKMAGTSGVAAFSILNYVHSVMLMMFLGMGSAIQPLISYYHGARNEERKKETVRIAVWITMGTGFLFFLIGQFAARPIVSIFGDFPAAVTELATSGIQLFFIAYLFMGINFVMMTYYQSVGHVRMAIWITAAREIIIMLTLLHVLPPLFGLTGVWLAIPISECIVLMTIFHYQRKLRFKQMKKRTLQQEKLEF</sequence>
<dbReference type="RefSeq" id="WP_018393496.1">
    <property type="nucleotide sequence ID" value="NZ_LQWZ01000009.1"/>
</dbReference>
<dbReference type="OrthoDB" id="9811110at2"/>
<evidence type="ECO:0000256" key="9">
    <source>
        <dbReference type="ARBA" id="ARBA00023251"/>
    </source>
</evidence>
<dbReference type="InterPro" id="IPR048279">
    <property type="entry name" value="MdtK-like"/>
</dbReference>
<feature type="transmembrane region" description="Helical" evidence="10">
    <location>
        <begin position="390"/>
        <end position="410"/>
    </location>
</feature>
<evidence type="ECO:0000256" key="6">
    <source>
        <dbReference type="ARBA" id="ARBA00022692"/>
    </source>
</evidence>
<comment type="similarity">
    <text evidence="2">Belongs to the multi antimicrobial extrusion (MATE) (TC 2.A.66.1) family. MepA subfamily.</text>
</comment>
<accession>A0A177KZ17</accession>
<dbReference type="InterPro" id="IPR045070">
    <property type="entry name" value="MATE_MepA-like"/>
</dbReference>
<dbReference type="AlphaFoldDB" id="A0A177KZ17"/>
<keyword evidence="9" id="KW-0046">Antibiotic resistance</keyword>
<protein>
    <recommendedName>
        <fullName evidence="3">Multidrug export protein MepA</fullName>
    </recommendedName>
</protein>
<comment type="caution">
    <text evidence="11">The sequence shown here is derived from an EMBL/GenBank/DDBJ whole genome shotgun (WGS) entry which is preliminary data.</text>
</comment>
<organism evidence="11 12">
    <name type="scientific">Domibacillus aminovorans</name>
    <dbReference type="NCBI Taxonomy" id="29332"/>
    <lineage>
        <taxon>Bacteria</taxon>
        <taxon>Bacillati</taxon>
        <taxon>Bacillota</taxon>
        <taxon>Bacilli</taxon>
        <taxon>Bacillales</taxon>
        <taxon>Bacillaceae</taxon>
        <taxon>Domibacillus</taxon>
    </lineage>
</organism>
<keyword evidence="5" id="KW-1003">Cell membrane</keyword>
<evidence type="ECO:0000256" key="2">
    <source>
        <dbReference type="ARBA" id="ARBA00008417"/>
    </source>
</evidence>
<feature type="transmembrane region" description="Helical" evidence="10">
    <location>
        <begin position="96"/>
        <end position="120"/>
    </location>
</feature>
<dbReference type="PANTHER" id="PTHR43823">
    <property type="entry name" value="SPORULATION PROTEIN YKVU"/>
    <property type="match status" value="1"/>
</dbReference>
<evidence type="ECO:0000313" key="12">
    <source>
        <dbReference type="Proteomes" id="UP000077271"/>
    </source>
</evidence>
<evidence type="ECO:0000256" key="1">
    <source>
        <dbReference type="ARBA" id="ARBA00004651"/>
    </source>
</evidence>
<dbReference type="CDD" id="cd13143">
    <property type="entry name" value="MATE_MepA_like"/>
    <property type="match status" value="1"/>
</dbReference>
<evidence type="ECO:0000313" key="11">
    <source>
        <dbReference type="EMBL" id="OAH58472.1"/>
    </source>
</evidence>
<evidence type="ECO:0000256" key="5">
    <source>
        <dbReference type="ARBA" id="ARBA00022475"/>
    </source>
</evidence>
<feature type="transmembrane region" description="Helical" evidence="10">
    <location>
        <begin position="20"/>
        <end position="43"/>
    </location>
</feature>
<dbReference type="NCBIfam" id="TIGR00797">
    <property type="entry name" value="matE"/>
    <property type="match status" value="1"/>
</dbReference>
<keyword evidence="4" id="KW-0813">Transport</keyword>